<dbReference type="Gene3D" id="3.40.50.12780">
    <property type="entry name" value="N-terminal domain of ligase-like"/>
    <property type="match status" value="1"/>
</dbReference>
<evidence type="ECO:0000313" key="2">
    <source>
        <dbReference type="EMBL" id="AIJ20956.1"/>
    </source>
</evidence>
<dbReference type="InterPro" id="IPR042099">
    <property type="entry name" value="ANL_N_sf"/>
</dbReference>
<dbReference type="InterPro" id="IPR000873">
    <property type="entry name" value="AMP-dep_synth/lig_dom"/>
</dbReference>
<dbReference type="STRING" id="1068978.AMETH_0864"/>
<reference evidence="2 3" key="1">
    <citation type="submission" date="2014-07" db="EMBL/GenBank/DDBJ databases">
        <title>Whole Genome Sequence of the Amycolatopsis methanolica 239.</title>
        <authorList>
            <person name="Tang B."/>
        </authorList>
    </citation>
    <scope>NUCLEOTIDE SEQUENCE [LARGE SCALE GENOMIC DNA]</scope>
    <source>
        <strain evidence="2 3">239</strain>
    </source>
</reference>
<dbReference type="RefSeq" id="WP_209436846.1">
    <property type="nucleotide sequence ID" value="NZ_AQUL01000001.1"/>
</dbReference>
<evidence type="ECO:0000313" key="3">
    <source>
        <dbReference type="Proteomes" id="UP000062973"/>
    </source>
</evidence>
<keyword evidence="2" id="KW-0436">Ligase</keyword>
<dbReference type="SUPFAM" id="SSF56801">
    <property type="entry name" value="Acetyl-CoA synthetase-like"/>
    <property type="match status" value="1"/>
</dbReference>
<dbReference type="AlphaFoldDB" id="A0A076MPQ8"/>
<dbReference type="KEGG" id="amq:AMETH_0864"/>
<protein>
    <submittedName>
        <fullName evidence="2">Fatty acid CoA ligase</fullName>
    </submittedName>
</protein>
<evidence type="ECO:0000259" key="1">
    <source>
        <dbReference type="Pfam" id="PF00501"/>
    </source>
</evidence>
<dbReference type="HOGENOM" id="CLU_1297654_0_0_11"/>
<dbReference type="Proteomes" id="UP000062973">
    <property type="component" value="Chromosome"/>
</dbReference>
<keyword evidence="3" id="KW-1185">Reference proteome</keyword>
<dbReference type="EMBL" id="CP009110">
    <property type="protein sequence ID" value="AIJ20956.1"/>
    <property type="molecule type" value="Genomic_DNA"/>
</dbReference>
<dbReference type="eggNOG" id="COG0318">
    <property type="taxonomic scope" value="Bacteria"/>
</dbReference>
<organism evidence="2 3">
    <name type="scientific">Amycolatopsis methanolica 239</name>
    <dbReference type="NCBI Taxonomy" id="1068978"/>
    <lineage>
        <taxon>Bacteria</taxon>
        <taxon>Bacillati</taxon>
        <taxon>Actinomycetota</taxon>
        <taxon>Actinomycetes</taxon>
        <taxon>Pseudonocardiales</taxon>
        <taxon>Pseudonocardiaceae</taxon>
        <taxon>Amycolatopsis</taxon>
        <taxon>Amycolatopsis methanolica group</taxon>
    </lineage>
</organism>
<feature type="domain" description="AMP-dependent synthetase/ligase" evidence="1">
    <location>
        <begin position="20"/>
        <end position="88"/>
    </location>
</feature>
<sequence length="212" mass="22914">MGESSVFLTRILDVLLDGGDQIAFAHRGRSMTYRETFDTLRRLHATLQSEGIVPGQLVAITGGNAPETILLQFASQLLGARVVHINEGRSDLLELLEVDHVLTTDPEGPLVTSRVARAARRDEETPLPRSIETMFSGDGTNLVCYRDVYEEMARTTQPNTDGPQRVLLIAPLSHPIGNRLTCKALLAGDTVVLHERATGTGSFAAANLAGEA</sequence>
<gene>
    <name evidence="2" type="ORF">AMETH_0864</name>
</gene>
<name>A0A076MPQ8_AMYME</name>
<dbReference type="GO" id="GO:0016874">
    <property type="term" value="F:ligase activity"/>
    <property type="evidence" value="ECO:0007669"/>
    <property type="project" value="UniProtKB-KW"/>
</dbReference>
<dbReference type="Pfam" id="PF00501">
    <property type="entry name" value="AMP-binding"/>
    <property type="match status" value="1"/>
</dbReference>
<dbReference type="PATRIC" id="fig|1068978.7.peg.903"/>
<accession>A0A076MPQ8</accession>
<proteinExistence type="predicted"/>